<gene>
    <name evidence="1" type="ORF">METZ01_LOCUS453169</name>
</gene>
<evidence type="ECO:0000313" key="1">
    <source>
        <dbReference type="EMBL" id="SVE00315.1"/>
    </source>
</evidence>
<accession>A0A382ZZE3</accession>
<sequence length="45" mass="5090">MPLCCENIYEPLVPRPSKPEGIDALARRVREYLETIITGLHVAKP</sequence>
<dbReference type="EMBL" id="UINC01187537">
    <property type="protein sequence ID" value="SVE00315.1"/>
    <property type="molecule type" value="Genomic_DNA"/>
</dbReference>
<reference evidence="1" key="1">
    <citation type="submission" date="2018-05" db="EMBL/GenBank/DDBJ databases">
        <authorList>
            <person name="Lanie J.A."/>
            <person name="Ng W.-L."/>
            <person name="Kazmierczak K.M."/>
            <person name="Andrzejewski T.M."/>
            <person name="Davidsen T.M."/>
            <person name="Wayne K.J."/>
            <person name="Tettelin H."/>
            <person name="Glass J.I."/>
            <person name="Rusch D."/>
            <person name="Podicherti R."/>
            <person name="Tsui H.-C.T."/>
            <person name="Winkler M.E."/>
        </authorList>
    </citation>
    <scope>NUCLEOTIDE SEQUENCE</scope>
</reference>
<organism evidence="1">
    <name type="scientific">marine metagenome</name>
    <dbReference type="NCBI Taxonomy" id="408172"/>
    <lineage>
        <taxon>unclassified sequences</taxon>
        <taxon>metagenomes</taxon>
        <taxon>ecological metagenomes</taxon>
    </lineage>
</organism>
<name>A0A382ZZE3_9ZZZZ</name>
<dbReference type="AlphaFoldDB" id="A0A382ZZE3"/>
<protein>
    <submittedName>
        <fullName evidence="1">Uncharacterized protein</fullName>
    </submittedName>
</protein>
<proteinExistence type="predicted"/>